<name>A0AAJ1R8E3_9LACO</name>
<evidence type="ECO:0000313" key="4">
    <source>
        <dbReference type="Proteomes" id="UP000286907"/>
    </source>
</evidence>
<accession>A0AAJ1R8E3</accession>
<feature type="transmembrane region" description="Helical" evidence="1">
    <location>
        <begin position="20"/>
        <end position="40"/>
    </location>
</feature>
<evidence type="ECO:0000256" key="1">
    <source>
        <dbReference type="SAM" id="Phobius"/>
    </source>
</evidence>
<feature type="transmembrane region" description="Helical" evidence="1">
    <location>
        <begin position="77"/>
        <end position="101"/>
    </location>
</feature>
<organism evidence="2 5">
    <name type="scientific">Oenococcus sicerae</name>
    <dbReference type="NCBI Taxonomy" id="2203724"/>
    <lineage>
        <taxon>Bacteria</taxon>
        <taxon>Bacillati</taxon>
        <taxon>Bacillota</taxon>
        <taxon>Bacilli</taxon>
        <taxon>Lactobacillales</taxon>
        <taxon>Lactobacillaceae</taxon>
        <taxon>Oenococcus</taxon>
    </lineage>
</organism>
<protein>
    <submittedName>
        <fullName evidence="2">Uncharacterized protein</fullName>
    </submittedName>
</protein>
<dbReference type="EMBL" id="SDWY01000001">
    <property type="protein sequence ID" value="MDN6899898.1"/>
    <property type="molecule type" value="Genomic_DNA"/>
</dbReference>
<keyword evidence="1" id="KW-0812">Transmembrane</keyword>
<proteinExistence type="predicted"/>
<dbReference type="AlphaFoldDB" id="A0AAJ1R8E3"/>
<reference evidence="2" key="2">
    <citation type="submission" date="2019-01" db="EMBL/GenBank/DDBJ databases">
        <title>Oenococcus sicerae UCMA17102.</title>
        <authorList>
            <person name="Cousin F.J."/>
            <person name="Le Guellec R."/>
            <person name="Cretenet M."/>
        </authorList>
    </citation>
    <scope>NUCLEOTIDE SEQUENCE</scope>
    <source>
        <strain evidence="2">UCMA17102</strain>
    </source>
</reference>
<evidence type="ECO:0000313" key="3">
    <source>
        <dbReference type="EMBL" id="QAS70577.1"/>
    </source>
</evidence>
<keyword evidence="4" id="KW-1185">Reference proteome</keyword>
<dbReference type="Proteomes" id="UP000286907">
    <property type="component" value="Chromosome"/>
</dbReference>
<keyword evidence="1" id="KW-1133">Transmembrane helix</keyword>
<reference evidence="3" key="3">
    <citation type="submission" date="2020-01" db="EMBL/GenBank/DDBJ databases">
        <authorList>
            <person name="Cousin F.J."/>
            <person name="Le Guellec R."/>
            <person name="Cretenet M."/>
        </authorList>
    </citation>
    <scope>NUCLEOTIDE SEQUENCE</scope>
    <source>
        <strain evidence="3">UCMA 15228</strain>
    </source>
</reference>
<feature type="transmembrane region" description="Helical" evidence="1">
    <location>
        <begin position="46"/>
        <end position="65"/>
    </location>
</feature>
<reference evidence="3 4" key="1">
    <citation type="journal article" date="2019" name="Syst. Appl. Microbiol.">
        <title>Oenococcus sicerae sp. nov., isolated from French cider.</title>
        <authorList>
            <person name="Cousin F.J."/>
            <person name="Le Guellec R."/>
            <person name="Chagnot C."/>
            <person name="Goux D."/>
            <person name="Dalmasso M."/>
            <person name="Laplace J.M."/>
            <person name="Cretenet M."/>
        </authorList>
    </citation>
    <scope>NUCLEOTIDE SEQUENCE [LARGE SCALE GENOMIC DNA]</scope>
    <source>
        <strain evidence="3 4">UCMA 15228</strain>
    </source>
</reference>
<gene>
    <name evidence="3" type="ORF">DLJ48_00120</name>
    <name evidence="2" type="ORF">EVC35_02610</name>
</gene>
<evidence type="ECO:0000313" key="2">
    <source>
        <dbReference type="EMBL" id="MDN6899898.1"/>
    </source>
</evidence>
<dbReference type="Proteomes" id="UP001167919">
    <property type="component" value="Unassembled WGS sequence"/>
</dbReference>
<dbReference type="EMBL" id="CP029684">
    <property type="protein sequence ID" value="QAS70577.1"/>
    <property type="molecule type" value="Genomic_DNA"/>
</dbReference>
<evidence type="ECO:0000313" key="5">
    <source>
        <dbReference type="Proteomes" id="UP001167919"/>
    </source>
</evidence>
<keyword evidence="1" id="KW-0472">Membrane</keyword>
<sequence>MSWIALQFFARDYKISDWPFWNWLLPADFFLVIELINHTFTFNFQFIAIFVWLLLWLLIAVMLLFKSDDQRSLKKFWFSFINISSTVLLLELAVIFVLSLLKH</sequence>